<keyword evidence="10" id="KW-1185">Reference proteome</keyword>
<evidence type="ECO:0000256" key="3">
    <source>
        <dbReference type="ARBA" id="ARBA00023015"/>
    </source>
</evidence>
<accession>A0AAV8DH09</accession>
<reference evidence="9" key="1">
    <citation type="submission" date="2022-08" db="EMBL/GenBank/DDBJ databases">
        <authorList>
            <person name="Marques A."/>
        </authorList>
    </citation>
    <scope>NUCLEOTIDE SEQUENCE</scope>
    <source>
        <strain evidence="9">RhyPub2mFocal</strain>
        <tissue evidence="9">Leaves</tissue>
    </source>
</reference>
<dbReference type="Proteomes" id="UP001140206">
    <property type="component" value="Chromosome 4"/>
</dbReference>
<evidence type="ECO:0000256" key="6">
    <source>
        <dbReference type="RuleBase" id="RU367028"/>
    </source>
</evidence>
<dbReference type="PANTHER" id="PTHR33057">
    <property type="entry name" value="TRANSCRIPTION REPRESSOR OFP7-RELATED"/>
    <property type="match status" value="1"/>
</dbReference>
<evidence type="ECO:0000256" key="7">
    <source>
        <dbReference type="SAM" id="MobiDB-lite"/>
    </source>
</evidence>
<dbReference type="EMBL" id="JAMFTS010000004">
    <property type="protein sequence ID" value="KAJ4767294.1"/>
    <property type="molecule type" value="Genomic_DNA"/>
</dbReference>
<name>A0AAV8DH09_9POAL</name>
<evidence type="ECO:0000313" key="9">
    <source>
        <dbReference type="EMBL" id="KAJ4767294.1"/>
    </source>
</evidence>
<dbReference type="GO" id="GO:0005634">
    <property type="term" value="C:nucleus"/>
    <property type="evidence" value="ECO:0007669"/>
    <property type="project" value="UniProtKB-SubCell"/>
</dbReference>
<comment type="caution">
    <text evidence="9">The sequence shown here is derived from an EMBL/GenBank/DDBJ whole genome shotgun (WGS) entry which is preliminary data.</text>
</comment>
<feature type="compositionally biased region" description="Low complexity" evidence="7">
    <location>
        <begin position="95"/>
        <end position="109"/>
    </location>
</feature>
<evidence type="ECO:0000256" key="2">
    <source>
        <dbReference type="ARBA" id="ARBA00022491"/>
    </source>
</evidence>
<proteinExistence type="predicted"/>
<keyword evidence="3 6" id="KW-0805">Transcription regulation</keyword>
<evidence type="ECO:0000256" key="1">
    <source>
        <dbReference type="ARBA" id="ARBA00004123"/>
    </source>
</evidence>
<feature type="domain" description="OVATE" evidence="8">
    <location>
        <begin position="121"/>
        <end position="185"/>
    </location>
</feature>
<comment type="subcellular location">
    <subcellularLocation>
        <location evidence="1 6">Nucleus</location>
    </subcellularLocation>
</comment>
<evidence type="ECO:0000256" key="5">
    <source>
        <dbReference type="ARBA" id="ARBA00023242"/>
    </source>
</evidence>
<gene>
    <name evidence="9" type="ORF">LUZ62_077669</name>
</gene>
<dbReference type="Pfam" id="PF04844">
    <property type="entry name" value="Ovate"/>
    <property type="match status" value="1"/>
</dbReference>
<sequence length="252" mass="28307">MEKTTKLPKSIKLYLSKKLKKTPSLKLNRSINPSRMMSACKYPQTPSFDKRSLDINCTTIDDAATLADCFLSDDDSSSTHTFTKLHAIDHADFSSNSASTPSMTSSSATEEISTKSPGVGIVTFSMDPYEDFRRSMKRMVEAHHVDASQHLDWDFLEELLFCYLELNDKSIHKHVLRAFSDITAWFCRSKGSTQGDTHTVIVITGGSIYGKQKTQEKKNEINLRTLTAHSIPVHASQLHHDGKYHYTATPTK</sequence>
<dbReference type="PANTHER" id="PTHR33057:SF117">
    <property type="entry name" value="TRANSCRIPTION REPRESSOR OFP14"/>
    <property type="match status" value="1"/>
</dbReference>
<keyword evidence="4 6" id="KW-0804">Transcription</keyword>
<evidence type="ECO:0000313" key="10">
    <source>
        <dbReference type="Proteomes" id="UP001140206"/>
    </source>
</evidence>
<evidence type="ECO:0000259" key="8">
    <source>
        <dbReference type="PROSITE" id="PS51754"/>
    </source>
</evidence>
<protein>
    <recommendedName>
        <fullName evidence="6">Transcription repressor</fullName>
    </recommendedName>
    <alternativeName>
        <fullName evidence="6">Ovate family protein</fullName>
    </alternativeName>
</protein>
<dbReference type="GO" id="GO:0045892">
    <property type="term" value="P:negative regulation of DNA-templated transcription"/>
    <property type="evidence" value="ECO:0007669"/>
    <property type="project" value="UniProtKB-UniRule"/>
</dbReference>
<keyword evidence="5 6" id="KW-0539">Nucleus</keyword>
<dbReference type="AlphaFoldDB" id="A0AAV8DH09"/>
<comment type="function">
    <text evidence="6">Transcriptional repressor that regulates multiple aspects of plant growth and development.</text>
</comment>
<feature type="region of interest" description="Disordered" evidence="7">
    <location>
        <begin position="95"/>
        <end position="114"/>
    </location>
</feature>
<dbReference type="InterPro" id="IPR006458">
    <property type="entry name" value="Ovate_C"/>
</dbReference>
<organism evidence="9 10">
    <name type="scientific">Rhynchospora pubera</name>
    <dbReference type="NCBI Taxonomy" id="906938"/>
    <lineage>
        <taxon>Eukaryota</taxon>
        <taxon>Viridiplantae</taxon>
        <taxon>Streptophyta</taxon>
        <taxon>Embryophyta</taxon>
        <taxon>Tracheophyta</taxon>
        <taxon>Spermatophyta</taxon>
        <taxon>Magnoliopsida</taxon>
        <taxon>Liliopsida</taxon>
        <taxon>Poales</taxon>
        <taxon>Cyperaceae</taxon>
        <taxon>Cyperoideae</taxon>
        <taxon>Rhynchosporeae</taxon>
        <taxon>Rhynchospora</taxon>
    </lineage>
</organism>
<dbReference type="PROSITE" id="PS51754">
    <property type="entry name" value="OVATE"/>
    <property type="match status" value="1"/>
</dbReference>
<dbReference type="NCBIfam" id="TIGR01568">
    <property type="entry name" value="A_thal_3678"/>
    <property type="match status" value="1"/>
</dbReference>
<keyword evidence="2 6" id="KW-0678">Repressor</keyword>
<evidence type="ECO:0000256" key="4">
    <source>
        <dbReference type="ARBA" id="ARBA00023163"/>
    </source>
</evidence>
<dbReference type="InterPro" id="IPR038933">
    <property type="entry name" value="Ovate"/>
</dbReference>